<dbReference type="PANTHER" id="PTHR43808:SF8">
    <property type="entry name" value="PEPTIDASE M20 DIMERISATION DOMAIN-CONTAINING PROTEIN"/>
    <property type="match status" value="1"/>
</dbReference>
<dbReference type="InterPro" id="IPR036264">
    <property type="entry name" value="Bact_exopeptidase_dim_dom"/>
</dbReference>
<dbReference type="Gene3D" id="3.30.70.360">
    <property type="match status" value="1"/>
</dbReference>
<keyword evidence="3" id="KW-0479">Metal-binding</keyword>
<evidence type="ECO:0000259" key="6">
    <source>
        <dbReference type="Pfam" id="PF07687"/>
    </source>
</evidence>
<evidence type="ECO:0000256" key="3">
    <source>
        <dbReference type="ARBA" id="ARBA00022723"/>
    </source>
</evidence>
<feature type="domain" description="Peptidase M20 dimerisation" evidence="6">
    <location>
        <begin position="168"/>
        <end position="271"/>
    </location>
</feature>
<evidence type="ECO:0000256" key="5">
    <source>
        <dbReference type="ARBA" id="ARBA00022833"/>
    </source>
</evidence>
<gene>
    <name evidence="7" type="ORF">A3C26_01615</name>
</gene>
<keyword evidence="4" id="KW-0378">Hydrolase</keyword>
<dbReference type="Gene3D" id="3.40.630.10">
    <property type="entry name" value="Zn peptidases"/>
    <property type="match status" value="2"/>
</dbReference>
<reference evidence="7 8" key="1">
    <citation type="journal article" date="2016" name="Nat. Commun.">
        <title>Thousands of microbial genomes shed light on interconnected biogeochemical processes in an aquifer system.</title>
        <authorList>
            <person name="Anantharaman K."/>
            <person name="Brown C.T."/>
            <person name="Hug L.A."/>
            <person name="Sharon I."/>
            <person name="Castelle C.J."/>
            <person name="Probst A.J."/>
            <person name="Thomas B.C."/>
            <person name="Singh A."/>
            <person name="Wilkins M.J."/>
            <person name="Karaoz U."/>
            <person name="Brodie E.L."/>
            <person name="Williams K.H."/>
            <person name="Hubbard S.S."/>
            <person name="Banfield J.F."/>
        </authorList>
    </citation>
    <scope>NUCLEOTIDE SEQUENCE [LARGE SCALE GENOMIC DNA]</scope>
</reference>
<evidence type="ECO:0000313" key="7">
    <source>
        <dbReference type="EMBL" id="OGE26409.1"/>
    </source>
</evidence>
<dbReference type="InterPro" id="IPR011650">
    <property type="entry name" value="Peptidase_M20_dimer"/>
</dbReference>
<dbReference type="GO" id="GO:0016787">
    <property type="term" value="F:hydrolase activity"/>
    <property type="evidence" value="ECO:0007669"/>
    <property type="project" value="UniProtKB-KW"/>
</dbReference>
<evidence type="ECO:0000256" key="1">
    <source>
        <dbReference type="ARBA" id="ARBA00001947"/>
    </source>
</evidence>
<dbReference type="Pfam" id="PF07687">
    <property type="entry name" value="M20_dimer"/>
    <property type="match status" value="1"/>
</dbReference>
<dbReference type="GO" id="GO:0046872">
    <property type="term" value="F:metal ion binding"/>
    <property type="evidence" value="ECO:0007669"/>
    <property type="project" value="UniProtKB-KW"/>
</dbReference>
<comment type="cofactor">
    <cofactor evidence="1">
        <name>Zn(2+)</name>
        <dbReference type="ChEBI" id="CHEBI:29105"/>
    </cofactor>
</comment>
<protein>
    <recommendedName>
        <fullName evidence="6">Peptidase M20 dimerisation domain-containing protein</fullName>
    </recommendedName>
</protein>
<dbReference type="Pfam" id="PF01546">
    <property type="entry name" value="Peptidase_M20"/>
    <property type="match status" value="1"/>
</dbReference>
<comment type="similarity">
    <text evidence="2">Belongs to the peptidase M20A family.</text>
</comment>
<keyword evidence="5" id="KW-0862">Zinc</keyword>
<evidence type="ECO:0000256" key="4">
    <source>
        <dbReference type="ARBA" id="ARBA00022801"/>
    </source>
</evidence>
<dbReference type="InterPro" id="IPR050072">
    <property type="entry name" value="Peptidase_M20A"/>
</dbReference>
<evidence type="ECO:0000256" key="2">
    <source>
        <dbReference type="ARBA" id="ARBA00006247"/>
    </source>
</evidence>
<dbReference type="SUPFAM" id="SSF53187">
    <property type="entry name" value="Zn-dependent exopeptidases"/>
    <property type="match status" value="1"/>
</dbReference>
<dbReference type="EMBL" id="MFCX01000011">
    <property type="protein sequence ID" value="OGE26409.1"/>
    <property type="molecule type" value="Genomic_DNA"/>
</dbReference>
<dbReference type="InterPro" id="IPR002933">
    <property type="entry name" value="Peptidase_M20"/>
</dbReference>
<dbReference type="SUPFAM" id="SSF55031">
    <property type="entry name" value="Bacterial exopeptidase dimerisation domain"/>
    <property type="match status" value="1"/>
</dbReference>
<dbReference type="PANTHER" id="PTHR43808">
    <property type="entry name" value="ACETYLORNITHINE DEACETYLASE"/>
    <property type="match status" value="1"/>
</dbReference>
<dbReference type="Proteomes" id="UP000177042">
    <property type="component" value="Unassembled WGS sequence"/>
</dbReference>
<name>A0A1F5JCT7_9BACT</name>
<sequence>MADVLRELINFQSYSGQERPILEYIKAHLEQNGIKPFYQGDNLVVKLQGQDSSRAFIFNGHVDIVDIGDSKRWKHDPWLGEVVGGRIYGRGASDMKGGILAMMETTKSLAGRKYLPTDVWFTFVVKEETDGSGTEQFAQWFQLQGYKKQYSELVAIFAEPTSLDTVQYGHRGNFFIEAEKIGVSAHSSRPREIDPHAILEMSKFILDLEAENLRWQKEFENAEFAPPTITPTSIEGKSESPNKTADNCRVHFDLRTIPLYHQEAFDRVRDLAKQRSIKLSLLHSPAPTGYTDPEARIIKVFQRVVPGVKKEVNDASNDLGFFTQVGIDGVIFGPGEMPQAHREDESADINQITTAPKFFEEIYLIWAGITKA</sequence>
<accession>A0A1F5JCT7</accession>
<comment type="caution">
    <text evidence="7">The sequence shown here is derived from an EMBL/GenBank/DDBJ whole genome shotgun (WGS) entry which is preliminary data.</text>
</comment>
<dbReference type="AlphaFoldDB" id="A0A1F5JCT7"/>
<proteinExistence type="inferred from homology"/>
<organism evidence="7 8">
    <name type="scientific">Candidatus Daviesbacteria bacterium RIFCSPHIGHO2_02_FULL_39_12</name>
    <dbReference type="NCBI Taxonomy" id="1797770"/>
    <lineage>
        <taxon>Bacteria</taxon>
        <taxon>Candidatus Daviesiibacteriota</taxon>
    </lineage>
</organism>
<evidence type="ECO:0000313" key="8">
    <source>
        <dbReference type="Proteomes" id="UP000177042"/>
    </source>
</evidence>